<sequence length="250" mass="28843">MSLVIHSTYTNYTYSVDVFVPEVDCPKEGYPIIYVLDGLSYFDFAKKTMELQSKNMRKTKVNPSIVVGIQHEKETMRSRRFYDFTAPALKYTYPKRMHGKEPEAVGGAIDFHLFIEKELKPLIYDHYAVNVKDETLFGHSLGGYYALWNLFHHSRDFKTYIALSPSIWWNDYELVTMAEKIIADDGHHHTLFIGVGELEDFMVTDAQAMYEKLKAYGLNIAFYEALDENHASVVPTVMSRAFRFISGGNE</sequence>
<dbReference type="PANTHER" id="PTHR40841:SF2">
    <property type="entry name" value="SIDEROPHORE-DEGRADING ESTERASE (EUROFUNG)"/>
    <property type="match status" value="1"/>
</dbReference>
<name>A0ABS4RHB6_9BACI</name>
<dbReference type="InterPro" id="IPR000801">
    <property type="entry name" value="Esterase-like"/>
</dbReference>
<dbReference type="EMBL" id="JAGIKZ010000015">
    <property type="protein sequence ID" value="MBP2242104.1"/>
    <property type="molecule type" value="Genomic_DNA"/>
</dbReference>
<keyword evidence="2 3" id="KW-0378">Hydrolase</keyword>
<proteinExistence type="inferred from homology"/>
<dbReference type="Pfam" id="PF00756">
    <property type="entry name" value="Esterase"/>
    <property type="match status" value="1"/>
</dbReference>
<evidence type="ECO:0000256" key="1">
    <source>
        <dbReference type="ARBA" id="ARBA00005622"/>
    </source>
</evidence>
<evidence type="ECO:0000313" key="3">
    <source>
        <dbReference type="EMBL" id="MBP2242104.1"/>
    </source>
</evidence>
<comment type="similarity">
    <text evidence="1">Belongs to the esterase D family.</text>
</comment>
<comment type="caution">
    <text evidence="3">The sequence shown here is derived from an EMBL/GenBank/DDBJ whole genome shotgun (WGS) entry which is preliminary data.</text>
</comment>
<dbReference type="Proteomes" id="UP001519293">
    <property type="component" value="Unassembled WGS sequence"/>
</dbReference>
<organism evidence="3 4">
    <name type="scientific">Cytobacillus eiseniae</name>
    <dbReference type="NCBI Taxonomy" id="762947"/>
    <lineage>
        <taxon>Bacteria</taxon>
        <taxon>Bacillati</taxon>
        <taxon>Bacillota</taxon>
        <taxon>Bacilli</taxon>
        <taxon>Bacillales</taxon>
        <taxon>Bacillaceae</taxon>
        <taxon>Cytobacillus</taxon>
    </lineage>
</organism>
<dbReference type="SUPFAM" id="SSF53474">
    <property type="entry name" value="alpha/beta-Hydrolases"/>
    <property type="match status" value="1"/>
</dbReference>
<accession>A0ABS4RHB6</accession>
<reference evidence="3 4" key="1">
    <citation type="submission" date="2021-03" db="EMBL/GenBank/DDBJ databases">
        <title>Genomic Encyclopedia of Type Strains, Phase IV (KMG-IV): sequencing the most valuable type-strain genomes for metagenomic binning, comparative biology and taxonomic classification.</title>
        <authorList>
            <person name="Goeker M."/>
        </authorList>
    </citation>
    <scope>NUCLEOTIDE SEQUENCE [LARGE SCALE GENOMIC DNA]</scope>
    <source>
        <strain evidence="3 4">DSM 26675</strain>
    </source>
</reference>
<keyword evidence="4" id="KW-1185">Reference proteome</keyword>
<dbReference type="PANTHER" id="PTHR40841">
    <property type="entry name" value="SIDEROPHORE TRIACETYLFUSARININE C ESTERASE"/>
    <property type="match status" value="1"/>
</dbReference>
<evidence type="ECO:0000256" key="2">
    <source>
        <dbReference type="ARBA" id="ARBA00022801"/>
    </source>
</evidence>
<protein>
    <submittedName>
        <fullName evidence="3">Alpha/beta superfamily hydrolase</fullName>
    </submittedName>
</protein>
<dbReference type="RefSeq" id="WP_066398670.1">
    <property type="nucleotide sequence ID" value="NZ_JAGIKZ010000015.1"/>
</dbReference>
<dbReference type="Gene3D" id="3.40.50.1820">
    <property type="entry name" value="alpha/beta hydrolase"/>
    <property type="match status" value="1"/>
</dbReference>
<evidence type="ECO:0000313" key="4">
    <source>
        <dbReference type="Proteomes" id="UP001519293"/>
    </source>
</evidence>
<dbReference type="GO" id="GO:0016787">
    <property type="term" value="F:hydrolase activity"/>
    <property type="evidence" value="ECO:0007669"/>
    <property type="project" value="UniProtKB-KW"/>
</dbReference>
<gene>
    <name evidence="3" type="ORF">J2Z40_002677</name>
</gene>
<dbReference type="InterPro" id="IPR029058">
    <property type="entry name" value="AB_hydrolase_fold"/>
</dbReference>
<dbReference type="InterPro" id="IPR052558">
    <property type="entry name" value="Siderophore_Hydrolase_D"/>
</dbReference>